<reference evidence="2 3" key="1">
    <citation type="submission" date="2019-10" db="EMBL/GenBank/DDBJ databases">
        <title>Two novel species isolated from a subtropical stream in China.</title>
        <authorList>
            <person name="Lu H."/>
        </authorList>
    </citation>
    <scope>NUCLEOTIDE SEQUENCE [LARGE SCALE GENOMIC DNA]</scope>
    <source>
        <strain evidence="2 3">FT29W</strain>
    </source>
</reference>
<proteinExistence type="predicted"/>
<feature type="region of interest" description="Disordered" evidence="1">
    <location>
        <begin position="255"/>
        <end position="285"/>
    </location>
</feature>
<dbReference type="CDD" id="cd20746">
    <property type="entry name" value="FIX_Ntox15_NUC_DUF4112_RhsA-like"/>
    <property type="match status" value="1"/>
</dbReference>
<comment type="caution">
    <text evidence="2">The sequence shown here is derived from an EMBL/GenBank/DDBJ whole genome shotgun (WGS) entry which is preliminary data.</text>
</comment>
<keyword evidence="3" id="KW-1185">Reference proteome</keyword>
<dbReference type="RefSeq" id="WP_152837589.1">
    <property type="nucleotide sequence ID" value="NZ_WHUG01000003.1"/>
</dbReference>
<organism evidence="2 3">
    <name type="scientific">Rugamonas aquatica</name>
    <dbReference type="NCBI Taxonomy" id="2743357"/>
    <lineage>
        <taxon>Bacteria</taxon>
        <taxon>Pseudomonadati</taxon>
        <taxon>Pseudomonadota</taxon>
        <taxon>Betaproteobacteria</taxon>
        <taxon>Burkholderiales</taxon>
        <taxon>Oxalobacteraceae</taxon>
        <taxon>Telluria group</taxon>
        <taxon>Rugamonas</taxon>
    </lineage>
</organism>
<evidence type="ECO:0000313" key="2">
    <source>
        <dbReference type="EMBL" id="MQA38135.1"/>
    </source>
</evidence>
<dbReference type="EMBL" id="WHUG01000003">
    <property type="protein sequence ID" value="MQA38135.1"/>
    <property type="molecule type" value="Genomic_DNA"/>
</dbReference>
<feature type="compositionally biased region" description="Basic residues" evidence="1">
    <location>
        <begin position="272"/>
        <end position="282"/>
    </location>
</feature>
<gene>
    <name evidence="2" type="ORF">GEV02_08245</name>
</gene>
<accession>A0A6A7MZH2</accession>
<name>A0A6A7MZH2_9BURK</name>
<dbReference type="AlphaFoldDB" id="A0A6A7MZH2"/>
<dbReference type="Proteomes" id="UP000440498">
    <property type="component" value="Unassembled WGS sequence"/>
</dbReference>
<evidence type="ECO:0000313" key="3">
    <source>
        <dbReference type="Proteomes" id="UP000440498"/>
    </source>
</evidence>
<protein>
    <submittedName>
        <fullName evidence="2">Uncharacterized protein</fullName>
    </submittedName>
</protein>
<dbReference type="InterPro" id="IPR049802">
    <property type="entry name" value="RhsC-like_FIX"/>
</dbReference>
<feature type="region of interest" description="Disordered" evidence="1">
    <location>
        <begin position="398"/>
        <end position="428"/>
    </location>
</feature>
<sequence>MNTAVSRGIPGATPAAHAIRKADDSITTWLTDLVTGSGSSPSHIIITGILGVVPGVGQAMDARDLVIGVIAISKSPAAIGGWVELSITLVGCVPAVGDALKVGFKLMKQGHNFGRVLEAVSPALRGNVEKFMRKIDWGMLGSESKSLFNKTIEAFVDGIDSWVVKAVAGRSEVKQIIAELKGIQKSAPKMIDDAFAELKQLHGKMMGHALPGNTAAVAGTSSRATVHAAEEAAQAASKKAVATARAERKLIERKSRDMKAARAKTNSTTTSTKKKGQKKKQSWRSGIPAEHITDYFVKRKHVNFKKANFGGKLVEEHTLPHNGLDHLWSNKTNPVHPFVVGETKSSIFDSLTLIAALPGEFKEQFAVLRASEASNPTPSGQPNTFQNADRDALAGKRVPIGGTEQDDQNVRRGVNPAGKDKDGKPTGLATQMSHKWIFSKIKTEDLTLAGLELKSKLRRLRLSTGEDDSVSYPYNRWISLVTGRQLEKHRKSNGANHEVQIIIDLPEKILNK</sequence>
<evidence type="ECO:0000256" key="1">
    <source>
        <dbReference type="SAM" id="MobiDB-lite"/>
    </source>
</evidence>